<keyword evidence="2" id="KW-1003">Cell membrane</keyword>
<keyword evidence="3" id="KW-0812">Transmembrane</keyword>
<gene>
    <name evidence="7" type="ORF">OMM_07843</name>
</gene>
<evidence type="ECO:0000256" key="2">
    <source>
        <dbReference type="ARBA" id="ARBA00022475"/>
    </source>
</evidence>
<keyword evidence="5" id="KW-0472">Membrane</keyword>
<organism evidence="7 8">
    <name type="scientific">Candidatus Magnetoglobus multicellularis str. Araruama</name>
    <dbReference type="NCBI Taxonomy" id="890399"/>
    <lineage>
        <taxon>Bacteria</taxon>
        <taxon>Pseudomonadati</taxon>
        <taxon>Thermodesulfobacteriota</taxon>
        <taxon>Desulfobacteria</taxon>
        <taxon>Desulfobacterales</taxon>
        <taxon>Desulfobacteraceae</taxon>
        <taxon>Candidatus Magnetoglobus</taxon>
    </lineage>
</organism>
<dbReference type="Proteomes" id="UP000189670">
    <property type="component" value="Unassembled WGS sequence"/>
</dbReference>
<feature type="domain" description="Single Cache" evidence="6">
    <location>
        <begin position="12"/>
        <end position="142"/>
    </location>
</feature>
<evidence type="ECO:0000256" key="1">
    <source>
        <dbReference type="ARBA" id="ARBA00004651"/>
    </source>
</evidence>
<evidence type="ECO:0000256" key="3">
    <source>
        <dbReference type="ARBA" id="ARBA00022692"/>
    </source>
</evidence>
<name>A0A1V1PAT4_9BACT</name>
<keyword evidence="4" id="KW-1133">Transmembrane helix</keyword>
<evidence type="ECO:0000313" key="7">
    <source>
        <dbReference type="EMBL" id="ETR71873.1"/>
    </source>
</evidence>
<comment type="subcellular location">
    <subcellularLocation>
        <location evidence="1">Cell membrane</location>
        <topology evidence="1">Multi-pass membrane protein</topology>
    </subcellularLocation>
</comment>
<dbReference type="EMBL" id="ATBP01000211">
    <property type="protein sequence ID" value="ETR71873.1"/>
    <property type="molecule type" value="Genomic_DNA"/>
</dbReference>
<comment type="caution">
    <text evidence="7">The sequence shown here is derived from an EMBL/GenBank/DDBJ whole genome shotgun (WGS) entry which is preliminary data.</text>
</comment>
<protein>
    <submittedName>
        <fullName evidence="7">Cache type 2 domain-containing protein</fullName>
    </submittedName>
</protein>
<evidence type="ECO:0000313" key="8">
    <source>
        <dbReference type="Proteomes" id="UP000189670"/>
    </source>
</evidence>
<dbReference type="Gene3D" id="3.30.450.20">
    <property type="entry name" value="PAS domain"/>
    <property type="match status" value="1"/>
</dbReference>
<evidence type="ECO:0000256" key="4">
    <source>
        <dbReference type="ARBA" id="ARBA00022989"/>
    </source>
</evidence>
<proteinExistence type="predicted"/>
<dbReference type="Pfam" id="PF17200">
    <property type="entry name" value="sCache_2"/>
    <property type="match status" value="1"/>
</dbReference>
<evidence type="ECO:0000256" key="5">
    <source>
        <dbReference type="ARBA" id="ARBA00023136"/>
    </source>
</evidence>
<dbReference type="InterPro" id="IPR033480">
    <property type="entry name" value="sCache_2"/>
</dbReference>
<dbReference type="GO" id="GO:0005886">
    <property type="term" value="C:plasma membrane"/>
    <property type="evidence" value="ECO:0007669"/>
    <property type="project" value="UniProtKB-SubCell"/>
</dbReference>
<evidence type="ECO:0000259" key="6">
    <source>
        <dbReference type="Pfam" id="PF17200"/>
    </source>
</evidence>
<sequence length="143" mass="15919">MLLITPAQGASVTEQEVINLVNQAVKLIQSEGLPAIKKIGDPSGKFYIQSQSLYVFVYDTNCVIKAHPFKPTLVGRSYKGKPDVRGKKFRDDIVNKALTEGSGWTTYSYIKPDTPGIFKKKVFGKLVTVDNHQFIVCCGMYIQ</sequence>
<accession>A0A1V1PAT4</accession>
<reference evidence="8" key="1">
    <citation type="submission" date="2012-11" db="EMBL/GenBank/DDBJ databases">
        <authorList>
            <person name="Lucero-Rivera Y.E."/>
            <person name="Tovar-Ramirez D."/>
        </authorList>
    </citation>
    <scope>NUCLEOTIDE SEQUENCE [LARGE SCALE GENOMIC DNA]</scope>
    <source>
        <strain evidence="8">Araruama</strain>
    </source>
</reference>
<dbReference type="AlphaFoldDB" id="A0A1V1PAT4"/>